<evidence type="ECO:0000313" key="2">
    <source>
        <dbReference type="Proteomes" id="UP000193396"/>
    </source>
</evidence>
<evidence type="ECO:0000313" key="1">
    <source>
        <dbReference type="EMBL" id="OSQ48406.1"/>
    </source>
</evidence>
<dbReference type="EMBL" id="JFKB01000005">
    <property type="protein sequence ID" value="OSQ48406.1"/>
    <property type="molecule type" value="Genomic_DNA"/>
</dbReference>
<accession>A0A1Y2LC53</accession>
<comment type="caution">
    <text evidence="1">The sequence shown here is derived from an EMBL/GenBank/DDBJ whole genome shotgun (WGS) entry which is preliminary data.</text>
</comment>
<dbReference type="PANTHER" id="PTHR37953:SF1">
    <property type="entry name" value="UPF0127 PROTEIN MJ1496"/>
    <property type="match status" value="1"/>
</dbReference>
<gene>
    <name evidence="1" type="ORF">TALK_09115</name>
</gene>
<dbReference type="RefSeq" id="WP_085618048.1">
    <property type="nucleotide sequence ID" value="NZ_JBLXHE010000030.1"/>
</dbReference>
<sequence length="148" mass="16205">MKSIIQMILAVCFISAAVVAGLNAKASGFERSRLLVDGKVFSVELAATPDERSRGLMFRTEMAQDAGMLFDFGSAHDISMWMKNTFISLDMLFIDKNGVIVGIEKRTVPKSETIIPTPRPVRFVLELNGGSADHFGLEVGEKVEGLPR</sequence>
<dbReference type="OrthoDB" id="9808290at2"/>
<dbReference type="STRING" id="1293890.TALK_09115"/>
<keyword evidence="2" id="KW-1185">Reference proteome</keyword>
<dbReference type="AlphaFoldDB" id="A0A1Y2LC53"/>
<dbReference type="PANTHER" id="PTHR37953">
    <property type="entry name" value="UPF0127 PROTEIN MJ1496"/>
    <property type="match status" value="1"/>
</dbReference>
<dbReference type="InterPro" id="IPR038695">
    <property type="entry name" value="Saro_0823-like_sf"/>
</dbReference>
<dbReference type="Gene3D" id="2.60.120.1140">
    <property type="entry name" value="Protein of unknown function DUF192"/>
    <property type="match status" value="1"/>
</dbReference>
<dbReference type="Pfam" id="PF02643">
    <property type="entry name" value="DUF192"/>
    <property type="match status" value="1"/>
</dbReference>
<organism evidence="1 2">
    <name type="scientific">Thalassospira alkalitolerans</name>
    <dbReference type="NCBI Taxonomy" id="1293890"/>
    <lineage>
        <taxon>Bacteria</taxon>
        <taxon>Pseudomonadati</taxon>
        <taxon>Pseudomonadota</taxon>
        <taxon>Alphaproteobacteria</taxon>
        <taxon>Rhodospirillales</taxon>
        <taxon>Thalassospiraceae</taxon>
        <taxon>Thalassospira</taxon>
    </lineage>
</organism>
<name>A0A1Y2LC53_9PROT</name>
<protein>
    <submittedName>
        <fullName evidence="1">Uncharacterized protein</fullName>
    </submittedName>
</protein>
<proteinExistence type="predicted"/>
<reference evidence="1 2" key="1">
    <citation type="submission" date="2014-03" db="EMBL/GenBank/DDBJ databases">
        <title>The draft genome sequence of Thalassospira alkalitolerans JCM 18968.</title>
        <authorList>
            <person name="Lai Q."/>
            <person name="Shao Z."/>
        </authorList>
    </citation>
    <scope>NUCLEOTIDE SEQUENCE [LARGE SCALE GENOMIC DNA]</scope>
    <source>
        <strain evidence="1 2">JCM 18968</strain>
    </source>
</reference>
<dbReference type="Proteomes" id="UP000193396">
    <property type="component" value="Unassembled WGS sequence"/>
</dbReference>
<dbReference type="InterPro" id="IPR003795">
    <property type="entry name" value="DUF192"/>
</dbReference>